<dbReference type="Gene3D" id="3.10.450.50">
    <property type="match status" value="1"/>
</dbReference>
<feature type="compositionally biased region" description="Pro residues" evidence="2">
    <location>
        <begin position="258"/>
        <end position="273"/>
    </location>
</feature>
<sequence length="515" mass="56232">MSLSWTHQIAKALAGGRPTPALELHLDALLVWLNNPDNPRVAELERAIGRQRLARDQAGASAYRLLDRQFFPDEAPPSPATLGFAPGTAAAHAKLRYRRLMQVYHPDRHPERTAWATRRTEQINRAFAAFQRGETGTTRAGTRQEPGHRDAVKPSSWRLPPAWFPPALRDAIAPAWVWTHDRWLALTPLQKRMLSTAAIVCALILTVALWPQEPPRLAPRIIHHPLGVEPTPVLADEPTPDEPEPQPPEIIATEPVPEAAPRPAIIPPTPAPDDSPSEVPVVASRGNAPPDLESSVVPEVSDHERWAPDKPAQAASEPKPEPAPKTDTAIPAITGATDLPAAPSLSAPRPDPMTSLAPHADIPAAATPEPPRPPALPEMPLTLSTAPAVSTASAPLATRCQTAAEILSRFQSAYQNGALDTLMALYSPLAKENELATWFAIRQTYAEWFRTTSARRIGFEQIQVQPIADSQRCALMAVFQVSYLDRQSHLVTQAGIIELLLEHKGADWSILRARY</sequence>
<dbReference type="InterPro" id="IPR036869">
    <property type="entry name" value="J_dom_sf"/>
</dbReference>
<feature type="region of interest" description="Disordered" evidence="2">
    <location>
        <begin position="229"/>
        <end position="377"/>
    </location>
</feature>
<feature type="compositionally biased region" description="Low complexity" evidence="2">
    <location>
        <begin position="134"/>
        <end position="143"/>
    </location>
</feature>
<dbReference type="AlphaFoldDB" id="D3RUH9"/>
<gene>
    <name evidence="3" type="ordered locus">Alvin_1914</name>
</gene>
<dbReference type="eggNOG" id="COG2214">
    <property type="taxonomic scope" value="Bacteria"/>
</dbReference>
<protein>
    <submittedName>
        <fullName evidence="3">Heat shock protein DnaJ domain protein</fullName>
    </submittedName>
</protein>
<feature type="compositionally biased region" description="Pro residues" evidence="2">
    <location>
        <begin position="368"/>
        <end position="377"/>
    </location>
</feature>
<dbReference type="OrthoDB" id="5764486at2"/>
<name>D3RUH9_ALLVD</name>
<feature type="compositionally biased region" description="Low complexity" evidence="2">
    <location>
        <begin position="338"/>
        <end position="348"/>
    </location>
</feature>
<dbReference type="KEGG" id="alv:Alvin_1914"/>
<keyword evidence="4" id="KW-1185">Reference proteome</keyword>
<dbReference type="CDD" id="cd06257">
    <property type="entry name" value="DnaJ"/>
    <property type="match status" value="1"/>
</dbReference>
<feature type="region of interest" description="Disordered" evidence="2">
    <location>
        <begin position="134"/>
        <end position="154"/>
    </location>
</feature>
<keyword evidence="1" id="KW-0143">Chaperone</keyword>
<dbReference type="Proteomes" id="UP000001441">
    <property type="component" value="Chromosome"/>
</dbReference>
<dbReference type="Gene3D" id="1.10.287.110">
    <property type="entry name" value="DnaJ domain"/>
    <property type="match status" value="1"/>
</dbReference>
<dbReference type="InterPro" id="IPR001623">
    <property type="entry name" value="DnaJ_domain"/>
</dbReference>
<dbReference type="RefSeq" id="WP_012971111.1">
    <property type="nucleotide sequence ID" value="NC_013851.1"/>
</dbReference>
<organism evidence="3 4">
    <name type="scientific">Allochromatium vinosum (strain ATCC 17899 / DSM 180 / NBRC 103801 / NCIMB 10441 / D)</name>
    <name type="common">Chromatium vinosum</name>
    <dbReference type="NCBI Taxonomy" id="572477"/>
    <lineage>
        <taxon>Bacteria</taxon>
        <taxon>Pseudomonadati</taxon>
        <taxon>Pseudomonadota</taxon>
        <taxon>Gammaproteobacteria</taxon>
        <taxon>Chromatiales</taxon>
        <taxon>Chromatiaceae</taxon>
        <taxon>Allochromatium</taxon>
    </lineage>
</organism>
<evidence type="ECO:0000313" key="3">
    <source>
        <dbReference type="EMBL" id="ADC62838.1"/>
    </source>
</evidence>
<dbReference type="EMBL" id="CP001896">
    <property type="protein sequence ID" value="ADC62838.1"/>
    <property type="molecule type" value="Genomic_DNA"/>
</dbReference>
<proteinExistence type="predicted"/>
<evidence type="ECO:0000256" key="1">
    <source>
        <dbReference type="ARBA" id="ARBA00023186"/>
    </source>
</evidence>
<evidence type="ECO:0000313" key="4">
    <source>
        <dbReference type="Proteomes" id="UP000001441"/>
    </source>
</evidence>
<reference evidence="3 4" key="1">
    <citation type="journal article" date="2011" name="Stand. Genomic Sci.">
        <title>Complete genome sequence of Allochromatium vinosum DSM 180(T).</title>
        <authorList>
            <person name="Weissgerber T."/>
            <person name="Zigann R."/>
            <person name="Bruce D."/>
            <person name="Chang Y.J."/>
            <person name="Detter J.C."/>
            <person name="Han C."/>
            <person name="Hauser L."/>
            <person name="Jeffries C.D."/>
            <person name="Land M."/>
            <person name="Munk A.C."/>
            <person name="Tapia R."/>
            <person name="Dahl C."/>
        </authorList>
    </citation>
    <scope>NUCLEOTIDE SEQUENCE [LARGE SCALE GENOMIC DNA]</scope>
    <source>
        <strain evidence="4">ATCC 17899 / DSM 180 / NBRC 103801 / NCIMB 10441 / D</strain>
    </source>
</reference>
<dbReference type="SUPFAM" id="SSF46565">
    <property type="entry name" value="Chaperone J-domain"/>
    <property type="match status" value="1"/>
</dbReference>
<keyword evidence="3" id="KW-0346">Stress response</keyword>
<accession>D3RUH9</accession>
<dbReference type="HOGENOM" id="CLU_528583_0_0_6"/>
<dbReference type="STRING" id="572477.Alvin_1914"/>
<evidence type="ECO:0000256" key="2">
    <source>
        <dbReference type="SAM" id="MobiDB-lite"/>
    </source>
</evidence>